<organism evidence="3 4">
    <name type="scientific">Hymenobacter cavernae</name>
    <dbReference type="NCBI Taxonomy" id="2044852"/>
    <lineage>
        <taxon>Bacteria</taxon>
        <taxon>Pseudomonadati</taxon>
        <taxon>Bacteroidota</taxon>
        <taxon>Cytophagia</taxon>
        <taxon>Cytophagales</taxon>
        <taxon>Hymenobacteraceae</taxon>
        <taxon>Hymenobacter</taxon>
    </lineage>
</organism>
<proteinExistence type="predicted"/>
<evidence type="ECO:0000313" key="3">
    <source>
        <dbReference type="EMBL" id="GGF06573.1"/>
    </source>
</evidence>
<dbReference type="CDD" id="cd05369">
    <property type="entry name" value="TER_DECR_SDR_a"/>
    <property type="match status" value="1"/>
</dbReference>
<keyword evidence="1" id="KW-0521">NADP</keyword>
<protein>
    <submittedName>
        <fullName evidence="3">Short-chain dehydrogenase</fullName>
    </submittedName>
</protein>
<evidence type="ECO:0000313" key="4">
    <source>
        <dbReference type="Proteomes" id="UP000632273"/>
    </source>
</evidence>
<dbReference type="PRINTS" id="PR00080">
    <property type="entry name" value="SDRFAMILY"/>
</dbReference>
<comment type="caution">
    <text evidence="3">The sequence shown here is derived from an EMBL/GenBank/DDBJ whole genome shotgun (WGS) entry which is preliminary data.</text>
</comment>
<dbReference type="InterPro" id="IPR036291">
    <property type="entry name" value="NAD(P)-bd_dom_sf"/>
</dbReference>
<dbReference type="PANTHER" id="PTHR43296">
    <property type="entry name" value="PEROXISOMAL 2,4-DIENOYL-COA REDUCTASE"/>
    <property type="match status" value="1"/>
</dbReference>
<dbReference type="SUPFAM" id="SSF51735">
    <property type="entry name" value="NAD(P)-binding Rossmann-fold domains"/>
    <property type="match status" value="1"/>
</dbReference>
<dbReference type="PANTHER" id="PTHR43296:SF2">
    <property type="entry name" value="PEROXISOMAL 2,4-DIENOYL-COA REDUCTASE [(3E)-ENOYL-COA-PRODUCING]"/>
    <property type="match status" value="1"/>
</dbReference>
<dbReference type="Pfam" id="PF13561">
    <property type="entry name" value="adh_short_C2"/>
    <property type="match status" value="1"/>
</dbReference>
<accession>A0ABQ1TYU6</accession>
<keyword evidence="2" id="KW-0560">Oxidoreductase</keyword>
<evidence type="ECO:0000256" key="1">
    <source>
        <dbReference type="ARBA" id="ARBA00022857"/>
    </source>
</evidence>
<gene>
    <name evidence="3" type="primary">ykuF</name>
    <name evidence="3" type="ORF">GCM10011383_17060</name>
</gene>
<dbReference type="InterPro" id="IPR045017">
    <property type="entry name" value="DECR2-like"/>
</dbReference>
<dbReference type="EMBL" id="BMHT01000003">
    <property type="protein sequence ID" value="GGF06573.1"/>
    <property type="molecule type" value="Genomic_DNA"/>
</dbReference>
<name>A0ABQ1TYU6_9BACT</name>
<dbReference type="InterPro" id="IPR002347">
    <property type="entry name" value="SDR_fam"/>
</dbReference>
<dbReference type="PRINTS" id="PR00081">
    <property type="entry name" value="GDHRDH"/>
</dbReference>
<dbReference type="Gene3D" id="3.40.50.720">
    <property type="entry name" value="NAD(P)-binding Rossmann-like Domain"/>
    <property type="match status" value="1"/>
</dbReference>
<reference evidence="4" key="1">
    <citation type="journal article" date="2019" name="Int. J. Syst. Evol. Microbiol.">
        <title>The Global Catalogue of Microorganisms (GCM) 10K type strain sequencing project: providing services to taxonomists for standard genome sequencing and annotation.</title>
        <authorList>
            <consortium name="The Broad Institute Genomics Platform"/>
            <consortium name="The Broad Institute Genome Sequencing Center for Infectious Disease"/>
            <person name="Wu L."/>
            <person name="Ma J."/>
        </authorList>
    </citation>
    <scope>NUCLEOTIDE SEQUENCE [LARGE SCALE GENOMIC DNA]</scope>
    <source>
        <strain evidence="4">CGMCC 1.15197</strain>
    </source>
</reference>
<sequence>MVTFNFQHLAFNIQNLTLNPSQMAAYSQPMLRDNALQGKTIVVTGGGTGLGRAMTTYFLQLGANVTISSRKLDVLEKTAEELRQQTGGRVLAVQCDVRKYDEVENMLQRTINEFGGVDVLLNNAAGNFISPTERLSHKAFDVIVDIVLKGSYNCTLAFGKRWIADKKPGTILNIVTTYASVGSAYVVPSATAKAGVLALTRSLAVEWAKYGIRSNAIAPGPFPTEGAWSRLFPEPLAKKLDPAASVPLKRVGEHQELANLAAYLVSDFSAYMNGEVVTIDGGEWLNGAGEFNKLEIIPAPMWDEIEKTMRR</sequence>
<dbReference type="Proteomes" id="UP000632273">
    <property type="component" value="Unassembled WGS sequence"/>
</dbReference>
<keyword evidence="4" id="KW-1185">Reference proteome</keyword>
<evidence type="ECO:0000256" key="2">
    <source>
        <dbReference type="ARBA" id="ARBA00023002"/>
    </source>
</evidence>